<evidence type="ECO:0000256" key="2">
    <source>
        <dbReference type="RuleBase" id="RU365003"/>
    </source>
</evidence>
<dbReference type="PANTHER" id="PTHR13299:SF0">
    <property type="entry name" value="PEROXISOMAL MEMBRANE PROTEIN PEX16"/>
    <property type="match status" value="1"/>
</dbReference>
<evidence type="ECO:0000256" key="1">
    <source>
        <dbReference type="ARBA" id="ARBA00009505"/>
    </source>
</evidence>
<dbReference type="GO" id="GO:0005778">
    <property type="term" value="C:peroxisomal membrane"/>
    <property type="evidence" value="ECO:0007669"/>
    <property type="project" value="UniProtKB-SubCell"/>
</dbReference>
<dbReference type="GO" id="GO:0007031">
    <property type="term" value="P:peroxisome organization"/>
    <property type="evidence" value="ECO:0007669"/>
    <property type="project" value="UniProtKB-KW"/>
</dbReference>
<dbReference type="Pfam" id="PF08610">
    <property type="entry name" value="Pex16"/>
    <property type="match status" value="1"/>
</dbReference>
<dbReference type="InterPro" id="IPR013919">
    <property type="entry name" value="Pex16"/>
</dbReference>
<protein>
    <recommendedName>
        <fullName evidence="2">Peroxisomal membrane protein PEX16</fullName>
    </recommendedName>
</protein>
<comment type="similarity">
    <text evidence="1 2">Belongs to the peroxin-16 family.</text>
</comment>
<accession>A0AAJ0G6C9</accession>
<keyword evidence="5" id="KW-1185">Reference proteome</keyword>
<evidence type="ECO:0000313" key="5">
    <source>
        <dbReference type="Proteomes" id="UP001271007"/>
    </source>
</evidence>
<dbReference type="AlphaFoldDB" id="A0AAJ0G6C9"/>
<reference evidence="4" key="1">
    <citation type="submission" date="2023-04" db="EMBL/GenBank/DDBJ databases">
        <title>Black Yeasts Isolated from many extreme environments.</title>
        <authorList>
            <person name="Coleine C."/>
            <person name="Stajich J.E."/>
            <person name="Selbmann L."/>
        </authorList>
    </citation>
    <scope>NUCLEOTIDE SEQUENCE</scope>
    <source>
        <strain evidence="4">CCFEE 5312</strain>
    </source>
</reference>
<feature type="region of interest" description="Disordered" evidence="3">
    <location>
        <begin position="175"/>
        <end position="223"/>
    </location>
</feature>
<gene>
    <name evidence="4" type="ORF">LTR09_009224</name>
</gene>
<sequence>MDTLRSAASAGANTTHSLLTLPSTLLTSYSDFITKNAGAVGQVEGALRSLTYIIPGRFRESEIASESLNSGVQLLGLWHDELLSKSVRESVNGGKKMLQPQSPHSRYTKFYCQKSPLYRRAATTLQCVQYTELLVEMMGKRKGEKMRWRVVVVVEVIKALCRLILMRLTNSRPLLSPPLPERESVPEPVQQQDEEIHSPPSERSHVSDAGSEQWTMPRTSLTLPPLPTSEDISSYLMSKVLTADDIKPPKALMHRVGGLGEAAEIMYILRPVIYAAAMSYWCRRKGGRGKADWRPWLLGVSIEYGARQLAKKDMEMRRPGGARGLSQLEKEELKKRGWAMAWWGMRGAFYENVTKGVVQGVAGKLRGKPLLDMVGTFIEDYDYLWQEYYFPTATM</sequence>
<comment type="subcellular location">
    <subcellularLocation>
        <location evidence="2">Peroxisome membrane</location>
    </subcellularLocation>
</comment>
<evidence type="ECO:0000313" key="4">
    <source>
        <dbReference type="EMBL" id="KAK3049556.1"/>
    </source>
</evidence>
<organism evidence="4 5">
    <name type="scientific">Extremus antarcticus</name>
    <dbReference type="NCBI Taxonomy" id="702011"/>
    <lineage>
        <taxon>Eukaryota</taxon>
        <taxon>Fungi</taxon>
        <taxon>Dikarya</taxon>
        <taxon>Ascomycota</taxon>
        <taxon>Pezizomycotina</taxon>
        <taxon>Dothideomycetes</taxon>
        <taxon>Dothideomycetidae</taxon>
        <taxon>Mycosphaerellales</taxon>
        <taxon>Extremaceae</taxon>
        <taxon>Extremus</taxon>
    </lineage>
</organism>
<dbReference type="PANTHER" id="PTHR13299">
    <property type="entry name" value="PEROXISOMAL MEMBRANE PROTEIN PEX16"/>
    <property type="match status" value="1"/>
</dbReference>
<keyword evidence="2" id="KW-0962">Peroxisome biogenesis</keyword>
<feature type="compositionally biased region" description="Basic and acidic residues" evidence="3">
    <location>
        <begin position="194"/>
        <end position="206"/>
    </location>
</feature>
<dbReference type="EMBL" id="JAWDJX010000039">
    <property type="protein sequence ID" value="KAK3049556.1"/>
    <property type="molecule type" value="Genomic_DNA"/>
</dbReference>
<keyword evidence="2" id="KW-0576">Peroxisome</keyword>
<comment type="caution">
    <text evidence="4">The sequence shown here is derived from an EMBL/GenBank/DDBJ whole genome shotgun (WGS) entry which is preliminary data.</text>
</comment>
<dbReference type="Proteomes" id="UP001271007">
    <property type="component" value="Unassembled WGS sequence"/>
</dbReference>
<evidence type="ECO:0000256" key="3">
    <source>
        <dbReference type="SAM" id="MobiDB-lite"/>
    </source>
</evidence>
<name>A0AAJ0G6C9_9PEZI</name>
<proteinExistence type="inferred from homology"/>